<evidence type="ECO:0000256" key="2">
    <source>
        <dbReference type="PIRSR" id="PIRSR606225-1"/>
    </source>
</evidence>
<comment type="catalytic activity">
    <reaction evidence="3">
        <text>a uridine in RNA = a pseudouridine in RNA</text>
        <dbReference type="Rhea" id="RHEA:48348"/>
        <dbReference type="Rhea" id="RHEA-COMP:12068"/>
        <dbReference type="Rhea" id="RHEA-COMP:12069"/>
        <dbReference type="ChEBI" id="CHEBI:65314"/>
        <dbReference type="ChEBI" id="CHEBI:65315"/>
    </reaction>
</comment>
<dbReference type="AlphaFoldDB" id="A0A7Z0PFY3"/>
<protein>
    <recommendedName>
        <fullName evidence="3">Pseudouridine synthase</fullName>
        <ecNumber evidence="3">5.4.99.-</ecNumber>
    </recommendedName>
</protein>
<dbReference type="InterPro" id="IPR006225">
    <property type="entry name" value="PsdUridine_synth_RluC/D"/>
</dbReference>
<comment type="function">
    <text evidence="3">Responsible for synthesis of pseudouridine from uracil.</text>
</comment>
<dbReference type="Proteomes" id="UP000526184">
    <property type="component" value="Unassembled WGS sequence"/>
</dbReference>
<proteinExistence type="inferred from homology"/>
<dbReference type="GO" id="GO:0003723">
    <property type="term" value="F:RNA binding"/>
    <property type="evidence" value="ECO:0007669"/>
    <property type="project" value="InterPro"/>
</dbReference>
<name>A0A7Z0PFY3_9FUSO</name>
<dbReference type="GO" id="GO:0140098">
    <property type="term" value="F:catalytic activity, acting on RNA"/>
    <property type="evidence" value="ECO:0007669"/>
    <property type="project" value="UniProtKB-ARBA"/>
</dbReference>
<dbReference type="InterPro" id="IPR006145">
    <property type="entry name" value="PsdUridine_synth_RsuA/RluA"/>
</dbReference>
<evidence type="ECO:0000256" key="1">
    <source>
        <dbReference type="ARBA" id="ARBA00010876"/>
    </source>
</evidence>
<dbReference type="InterPro" id="IPR020103">
    <property type="entry name" value="PsdUridine_synth_cat_dom_sf"/>
</dbReference>
<feature type="active site" evidence="2">
    <location>
        <position position="128"/>
    </location>
</feature>
<dbReference type="PANTHER" id="PTHR21600:SF44">
    <property type="entry name" value="RIBOSOMAL LARGE SUBUNIT PSEUDOURIDINE SYNTHASE D"/>
    <property type="match status" value="1"/>
</dbReference>
<dbReference type="Pfam" id="PF00849">
    <property type="entry name" value="PseudoU_synth_2"/>
    <property type="match status" value="1"/>
</dbReference>
<sequence length="290" mass="33915">MKKYILDEKAFRLKVSQYLREFHNYSGRSLRNIEVFLDNKQIRTTTKLPKIGTLMVKEKEKGTDLLPIKMNLDIVYEDDDLLIVNKEPYLLTHPTLKKVDKTLANGIVYYFKEKYDKNIVPRFISRLDMNTSGLIMIAKNSFAQSFIQSGKSNVTKKYIALIEGIFKHDDITVEARIYKDGDELSRIVDDRGQDAKTKFKLINVYKHLDVSLVECELFTGRTHQIRVHLKHLGYPIIGDSLYNPNSIYHKIAKRQMLHAYKLSFIHPSTNKRVDIEIPMYHDMSEIIENK</sequence>
<evidence type="ECO:0000259" key="4">
    <source>
        <dbReference type="Pfam" id="PF00849"/>
    </source>
</evidence>
<dbReference type="SUPFAM" id="SSF55120">
    <property type="entry name" value="Pseudouridine synthase"/>
    <property type="match status" value="1"/>
</dbReference>
<dbReference type="InterPro" id="IPR050188">
    <property type="entry name" value="RluA_PseudoU_synthase"/>
</dbReference>
<comment type="similarity">
    <text evidence="1 3">Belongs to the pseudouridine synthase RluA family.</text>
</comment>
<dbReference type="Gene3D" id="3.30.2350.10">
    <property type="entry name" value="Pseudouridine synthase"/>
    <property type="match status" value="1"/>
</dbReference>
<comment type="caution">
    <text evidence="5">The sequence shown here is derived from an EMBL/GenBank/DDBJ whole genome shotgun (WGS) entry which is preliminary data.</text>
</comment>
<feature type="domain" description="Pseudouridine synthase RsuA/RluA-like" evidence="4">
    <location>
        <begin position="80"/>
        <end position="231"/>
    </location>
</feature>
<keyword evidence="6" id="KW-1185">Reference proteome</keyword>
<evidence type="ECO:0000313" key="5">
    <source>
        <dbReference type="EMBL" id="NYV27993.1"/>
    </source>
</evidence>
<reference evidence="5 6" key="1">
    <citation type="submission" date="2020-05" db="EMBL/GenBank/DDBJ databases">
        <title>Streptobacillus felis strain LHL191014123.</title>
        <authorList>
            <person name="Fawzy A."/>
            <person name="Rau J."/>
            <person name="Risse K."/>
            <person name="Schauerte N."/>
            <person name="Geiger C."/>
            <person name="Blom J."/>
            <person name="Imirzalioglu C."/>
            <person name="Falgenhauer J."/>
            <person name="Bach A."/>
            <person name="Herden C."/>
            <person name="Eisenberg T."/>
        </authorList>
    </citation>
    <scope>NUCLEOTIDE SEQUENCE [LARGE SCALE GENOMIC DNA]</scope>
    <source>
        <strain evidence="5 6">LHL191014123</strain>
    </source>
</reference>
<gene>
    <name evidence="5" type="ORF">HP397_04085</name>
</gene>
<dbReference type="NCBIfam" id="TIGR00005">
    <property type="entry name" value="rluA_subfam"/>
    <property type="match status" value="1"/>
</dbReference>
<dbReference type="RefSeq" id="WP_180136113.1">
    <property type="nucleotide sequence ID" value="NZ_JABMKT010000018.1"/>
</dbReference>
<dbReference type="PANTHER" id="PTHR21600">
    <property type="entry name" value="MITOCHONDRIAL RNA PSEUDOURIDINE SYNTHASE"/>
    <property type="match status" value="1"/>
</dbReference>
<organism evidence="5 6">
    <name type="scientific">Streptobacillus felis</name>
    <dbReference type="NCBI Taxonomy" id="1384509"/>
    <lineage>
        <taxon>Bacteria</taxon>
        <taxon>Fusobacteriati</taxon>
        <taxon>Fusobacteriota</taxon>
        <taxon>Fusobacteriia</taxon>
        <taxon>Fusobacteriales</taxon>
        <taxon>Leptotrichiaceae</taxon>
        <taxon>Streptobacillus</taxon>
    </lineage>
</organism>
<dbReference type="EMBL" id="JABMKT010000018">
    <property type="protein sequence ID" value="NYV27993.1"/>
    <property type="molecule type" value="Genomic_DNA"/>
</dbReference>
<evidence type="ECO:0000313" key="6">
    <source>
        <dbReference type="Proteomes" id="UP000526184"/>
    </source>
</evidence>
<evidence type="ECO:0000256" key="3">
    <source>
        <dbReference type="RuleBase" id="RU362028"/>
    </source>
</evidence>
<dbReference type="GO" id="GO:0009982">
    <property type="term" value="F:pseudouridine synthase activity"/>
    <property type="evidence" value="ECO:0007669"/>
    <property type="project" value="InterPro"/>
</dbReference>
<dbReference type="EC" id="5.4.99.-" evidence="3"/>
<dbReference type="GO" id="GO:0000455">
    <property type="term" value="P:enzyme-directed rRNA pseudouridine synthesis"/>
    <property type="evidence" value="ECO:0007669"/>
    <property type="project" value="TreeGrafter"/>
</dbReference>
<keyword evidence="3" id="KW-0413">Isomerase</keyword>
<dbReference type="CDD" id="cd02869">
    <property type="entry name" value="PseudoU_synth_RluA_like"/>
    <property type="match status" value="1"/>
</dbReference>
<accession>A0A7Z0PFY3</accession>